<accession>A0A137SS28</accession>
<organism evidence="2 3">
    <name type="scientific">Prevotella bivia</name>
    <dbReference type="NCBI Taxonomy" id="28125"/>
    <lineage>
        <taxon>Bacteria</taxon>
        <taxon>Pseudomonadati</taxon>
        <taxon>Bacteroidota</taxon>
        <taxon>Bacteroidia</taxon>
        <taxon>Bacteroidales</taxon>
        <taxon>Prevotellaceae</taxon>
        <taxon>Prevotella</taxon>
    </lineage>
</organism>
<feature type="domain" description="GAPS4b N-terminal" evidence="1">
    <location>
        <begin position="20"/>
        <end position="82"/>
    </location>
</feature>
<sequence length="378" mass="44560">MLYNMNVEHKDIDKFIPYGEMLRGYANQNIISNAEIHRILKERGIFTLNQEKEYTVPILQTLLLSPKEFEEVRNSFSKKEDNEKAFSREINWAITNNIFVPEILSVDINDYLKKSLPTCELKQPILFTKLNNNQNHLIAEFTICRHDRNKSWFEQTNEFTGKVEFINENGKGNIRITHTAPETKDLAEQIIKVQVNKFKQKGLINQDEKPRKILFSEFSNETRFVFFYRLTTHLDTEYFSCENIKDISIKPEEDIALPEEIKWMDKLKKILLSGDSLDKKDFMKDNKFHKSLVLWNIDAAFTYDYMGEKGRMTLSLGFSDYSSKANKSEFEINISQFSTERNLGIRDKRKLKSQILSEMDRQKSIVYNNFLAYVNNNK</sequence>
<dbReference type="STRING" id="28125.HMPREF3202_01998"/>
<proteinExistence type="predicted"/>
<comment type="caution">
    <text evidence="2">The sequence shown here is derived from an EMBL/GenBank/DDBJ whole genome shotgun (WGS) entry which is preliminary data.</text>
</comment>
<reference evidence="2 3" key="1">
    <citation type="submission" date="2016-02" db="EMBL/GenBank/DDBJ databases">
        <authorList>
            <person name="Wen L."/>
            <person name="He K."/>
            <person name="Yang H."/>
        </authorList>
    </citation>
    <scope>NUCLEOTIDE SEQUENCE [LARGE SCALE GENOMIC DNA]</scope>
    <source>
        <strain evidence="2 3">GED7880</strain>
    </source>
</reference>
<dbReference type="AlphaFoldDB" id="A0A137SS28"/>
<name>A0A137SS28_9BACT</name>
<dbReference type="PATRIC" id="fig|28125.4.peg.1992"/>
<protein>
    <recommendedName>
        <fullName evidence="1">GAPS4b N-terminal domain-containing protein</fullName>
    </recommendedName>
</protein>
<dbReference type="EMBL" id="LTAG01000114">
    <property type="protein sequence ID" value="KXO15177.1"/>
    <property type="molecule type" value="Genomic_DNA"/>
</dbReference>
<evidence type="ECO:0000259" key="1">
    <source>
        <dbReference type="Pfam" id="PF26110"/>
    </source>
</evidence>
<evidence type="ECO:0000313" key="2">
    <source>
        <dbReference type="EMBL" id="KXO15177.1"/>
    </source>
</evidence>
<dbReference type="InterPro" id="IPR058955">
    <property type="entry name" value="GAPS4b_N"/>
</dbReference>
<evidence type="ECO:0000313" key="3">
    <source>
        <dbReference type="Proteomes" id="UP000070093"/>
    </source>
</evidence>
<gene>
    <name evidence="2" type="ORF">HMPREF3202_01998</name>
</gene>
<dbReference type="Proteomes" id="UP000070093">
    <property type="component" value="Unassembled WGS sequence"/>
</dbReference>
<dbReference type="Pfam" id="PF26110">
    <property type="entry name" value="GAPS4b_N"/>
    <property type="match status" value="1"/>
</dbReference>